<comment type="caution">
    <text evidence="1">The sequence shown here is derived from an EMBL/GenBank/DDBJ whole genome shotgun (WGS) entry which is preliminary data.</text>
</comment>
<protein>
    <submittedName>
        <fullName evidence="1">Uncharacterized protein</fullName>
    </submittedName>
</protein>
<dbReference type="AlphaFoldDB" id="A0A0F9LFD0"/>
<proteinExistence type="predicted"/>
<organism evidence="1">
    <name type="scientific">marine sediment metagenome</name>
    <dbReference type="NCBI Taxonomy" id="412755"/>
    <lineage>
        <taxon>unclassified sequences</taxon>
        <taxon>metagenomes</taxon>
        <taxon>ecological metagenomes</taxon>
    </lineage>
</organism>
<sequence>MSEKPTTAIVKVEPESDAVVKVLYSEGLKQQEYARALVIGSDADIQKATEFLGIIKRHKDSMELERTSYTKPMNDYLRVFNATFKQLAGPNLDADAIVRQKILAYQAVVRAEIAEQERINEAKAQIARDEMALKGELSEPIGLVEVSPEWRS</sequence>
<evidence type="ECO:0000313" key="1">
    <source>
        <dbReference type="EMBL" id="KKM62865.1"/>
    </source>
</evidence>
<feature type="non-terminal residue" evidence="1">
    <location>
        <position position="152"/>
    </location>
</feature>
<accession>A0A0F9LFD0</accession>
<dbReference type="EMBL" id="LAZR01011212">
    <property type="protein sequence ID" value="KKM62865.1"/>
    <property type="molecule type" value="Genomic_DNA"/>
</dbReference>
<reference evidence="1" key="1">
    <citation type="journal article" date="2015" name="Nature">
        <title>Complex archaea that bridge the gap between prokaryotes and eukaryotes.</title>
        <authorList>
            <person name="Spang A."/>
            <person name="Saw J.H."/>
            <person name="Jorgensen S.L."/>
            <person name="Zaremba-Niedzwiedzka K."/>
            <person name="Martijn J."/>
            <person name="Lind A.E."/>
            <person name="van Eijk R."/>
            <person name="Schleper C."/>
            <person name="Guy L."/>
            <person name="Ettema T.J."/>
        </authorList>
    </citation>
    <scope>NUCLEOTIDE SEQUENCE</scope>
</reference>
<gene>
    <name evidence="1" type="ORF">LCGC14_1517400</name>
</gene>
<name>A0A0F9LFD0_9ZZZZ</name>